<name>A0AAU8CZE3_9HYPH</name>
<organism evidence="1">
    <name type="scientific">Mesorhizobium sp. WSM2240</name>
    <dbReference type="NCBI Taxonomy" id="3228851"/>
    <lineage>
        <taxon>Bacteria</taxon>
        <taxon>Pseudomonadati</taxon>
        <taxon>Pseudomonadota</taxon>
        <taxon>Alphaproteobacteria</taxon>
        <taxon>Hyphomicrobiales</taxon>
        <taxon>Phyllobacteriaceae</taxon>
        <taxon>Mesorhizobium</taxon>
    </lineage>
</organism>
<keyword evidence="1" id="KW-0614">Plasmid</keyword>
<geneLocation type="plasmid" evidence="1">
    <name>pMk2240A</name>
</geneLocation>
<dbReference type="AlphaFoldDB" id="A0AAU8CZE3"/>
<evidence type="ECO:0000313" key="1">
    <source>
        <dbReference type="EMBL" id="XCG52191.1"/>
    </source>
</evidence>
<protein>
    <submittedName>
        <fullName evidence="1">Uncharacterized protein</fullName>
    </submittedName>
</protein>
<reference evidence="1" key="1">
    <citation type="submission" date="2024-06" db="EMBL/GenBank/DDBJ databases">
        <title>Mesorhizobium karijinii sp. nov., a symbiont of the iconic Swainsona formosa from arid Australia.</title>
        <authorList>
            <person name="Hill Y.J."/>
            <person name="Watkin E.L.J."/>
            <person name="O'Hara G.W."/>
            <person name="Terpolilli J."/>
            <person name="Tye M.L."/>
            <person name="Kohlmeier M.G."/>
        </authorList>
    </citation>
    <scope>NUCLEOTIDE SEQUENCE</scope>
    <source>
        <strain evidence="1">WSM2240</strain>
        <plasmid evidence="1">pMk2240A</plasmid>
    </source>
</reference>
<dbReference type="EMBL" id="CP159256">
    <property type="protein sequence ID" value="XCG52191.1"/>
    <property type="molecule type" value="Genomic_DNA"/>
</dbReference>
<sequence length="301" mass="32665">MTPSDLPVTYLDGAALTGGGAVVISAVWGLKDTIDRTTRILHVADDVVSYIDVPENIISVVQVPDGTGTVIGLAKSGVVLPVFPELGTPEPMGRSGASKLISLHANADEQFACGLNGQIYRRTHGHWQPFDDGLYTPKVSSISPHLRGIAGRSRDEMLVTVGLFGMIAEFGGGEWTKVEIPTNCSFENLVEVRRGEFLVCGDRGLLAVGSSGSWSIADTGTNVTFWDVDKFQGKLFLSSFDGIFEYNTKRESIQQVDFDMGFMPGTYKLSASTTELWSFGQDSILCFDGRNWRRLKIPSNG</sequence>
<dbReference type="RefSeq" id="WP_353646398.1">
    <property type="nucleotide sequence ID" value="NZ_CP159256.1"/>
</dbReference>
<proteinExistence type="predicted"/>
<accession>A0AAU8CZE3</accession>
<gene>
    <name evidence="1" type="ORF">ABVK50_32370</name>
</gene>